<dbReference type="InterPro" id="IPR045270">
    <property type="entry name" value="STKc_AGC"/>
</dbReference>
<dbReference type="FunFam" id="3.30.200.20:FF:000042">
    <property type="entry name" value="Aurora kinase A"/>
    <property type="match status" value="1"/>
</dbReference>
<dbReference type="SUPFAM" id="SSF48403">
    <property type="entry name" value="Ankyrin repeat"/>
    <property type="match status" value="1"/>
</dbReference>
<dbReference type="PROSITE" id="PS00107">
    <property type="entry name" value="PROTEIN_KINASE_ATP"/>
    <property type="match status" value="1"/>
</dbReference>
<sequence>MEKPALKSQKNFIGSIVLKERENTQSLEEEETKHSTTVTTPDSLFCITRESISDSFLGSVSEGSDSMLAQKIPAMPSTPATHIPFSHTQKSNLELWEAAAQNNPEHCKNLLDQEIHGDFVADSNSQDEQGITALHIAAHEGFLSVCEVLLDYGVNTNLNVTNVLKRTPLHLACLGGHTGVAQLLVRSGADLNLVDIDGNTALHFASEKGHRQLVLWLLTRGPNIFIKNNSGRTSPDVANSIEILDIFKEYCRRLNLPIPILGMAPLSRSHERFPSEPRRVQISDLTNIEENKESGRVTPIDFEVIQELGKGSFGDVYLVRKRDSMNYYAMKVLRKDKIMGQNLIKYAMTERNVLSYIRHPFIVSLNYAFQTPEKLFLILDYCQRGDLGVYLNKEKRFSEPLAKIYICEVLLALEELHKRDIIFRDLKPDNIVLDEEGHAMLTDFGLSKEGIYDNVTARSFCGSVAYLAPEMIKRQGHGKAVDWYLLGVLLYEMLAGTPPYFSPNREELFRNIQRGLLKIPSHFTQETKDLLKDLLQRDPSKRLGTKRDAEEVKEHRYFYGVNWESVLRRELRPSLPNRIPIDNVVIPNEKVYGDMSQFGDKSNQVTGWTFISN</sequence>
<dbReference type="AlphaFoldDB" id="A0AAU9JHW6"/>
<evidence type="ECO:0000256" key="1">
    <source>
        <dbReference type="ARBA" id="ARBA00022527"/>
    </source>
</evidence>
<evidence type="ECO:0000256" key="3">
    <source>
        <dbReference type="ARBA" id="ARBA00022741"/>
    </source>
</evidence>
<proteinExistence type="predicted"/>
<dbReference type="Gene3D" id="1.25.40.20">
    <property type="entry name" value="Ankyrin repeat-containing domain"/>
    <property type="match status" value="1"/>
</dbReference>
<dbReference type="Pfam" id="PF00023">
    <property type="entry name" value="Ank"/>
    <property type="match status" value="1"/>
</dbReference>
<dbReference type="InterPro" id="IPR036770">
    <property type="entry name" value="Ankyrin_rpt-contain_sf"/>
</dbReference>
<dbReference type="SUPFAM" id="SSF56112">
    <property type="entry name" value="Protein kinase-like (PK-like)"/>
    <property type="match status" value="1"/>
</dbReference>
<dbReference type="Pfam" id="PF12796">
    <property type="entry name" value="Ank_2"/>
    <property type="match status" value="1"/>
</dbReference>
<evidence type="ECO:0000313" key="10">
    <source>
        <dbReference type="Proteomes" id="UP001162131"/>
    </source>
</evidence>
<dbReference type="InterPro" id="IPR017441">
    <property type="entry name" value="Protein_kinase_ATP_BS"/>
</dbReference>
<organism evidence="9 10">
    <name type="scientific">Blepharisma stoltei</name>
    <dbReference type="NCBI Taxonomy" id="1481888"/>
    <lineage>
        <taxon>Eukaryota</taxon>
        <taxon>Sar</taxon>
        <taxon>Alveolata</taxon>
        <taxon>Ciliophora</taxon>
        <taxon>Postciliodesmatophora</taxon>
        <taxon>Heterotrichea</taxon>
        <taxon>Heterotrichida</taxon>
        <taxon>Blepharismidae</taxon>
        <taxon>Blepharisma</taxon>
    </lineage>
</organism>
<dbReference type="PROSITE" id="PS50297">
    <property type="entry name" value="ANK_REP_REGION"/>
    <property type="match status" value="3"/>
</dbReference>
<dbReference type="InterPro" id="IPR002110">
    <property type="entry name" value="Ankyrin_rpt"/>
</dbReference>
<feature type="binding site" evidence="7">
    <location>
        <position position="331"/>
    </location>
    <ligand>
        <name>ATP</name>
        <dbReference type="ChEBI" id="CHEBI:30616"/>
    </ligand>
</feature>
<feature type="repeat" description="ANK" evidence="6">
    <location>
        <begin position="197"/>
        <end position="229"/>
    </location>
</feature>
<dbReference type="SMART" id="SM00220">
    <property type="entry name" value="S_TKc"/>
    <property type="match status" value="1"/>
</dbReference>
<dbReference type="InterPro" id="IPR011009">
    <property type="entry name" value="Kinase-like_dom_sf"/>
</dbReference>
<evidence type="ECO:0000256" key="6">
    <source>
        <dbReference type="PROSITE-ProRule" id="PRU00023"/>
    </source>
</evidence>
<evidence type="ECO:0000256" key="4">
    <source>
        <dbReference type="ARBA" id="ARBA00022777"/>
    </source>
</evidence>
<keyword evidence="2" id="KW-0808">Transferase</keyword>
<dbReference type="FunFam" id="1.10.510.10:FF:000465">
    <property type="entry name" value="Non-specific serine/threonine protein kinase"/>
    <property type="match status" value="1"/>
</dbReference>
<reference evidence="9" key="1">
    <citation type="submission" date="2021-09" db="EMBL/GenBank/DDBJ databases">
        <authorList>
            <consortium name="AG Swart"/>
            <person name="Singh M."/>
            <person name="Singh A."/>
            <person name="Seah K."/>
            <person name="Emmerich C."/>
        </authorList>
    </citation>
    <scope>NUCLEOTIDE SEQUENCE</scope>
    <source>
        <strain evidence="9">ATCC30299</strain>
    </source>
</reference>
<evidence type="ECO:0000256" key="2">
    <source>
        <dbReference type="ARBA" id="ARBA00022679"/>
    </source>
</evidence>
<dbReference type="InterPro" id="IPR000719">
    <property type="entry name" value="Prot_kinase_dom"/>
</dbReference>
<name>A0AAU9JHW6_9CILI</name>
<dbReference type="EMBL" id="CAJZBQ010000036">
    <property type="protein sequence ID" value="CAG9324662.1"/>
    <property type="molecule type" value="Genomic_DNA"/>
</dbReference>
<dbReference type="SMART" id="SM00248">
    <property type="entry name" value="ANK"/>
    <property type="match status" value="4"/>
</dbReference>
<dbReference type="Pfam" id="PF00069">
    <property type="entry name" value="Pkinase"/>
    <property type="match status" value="1"/>
</dbReference>
<keyword evidence="10" id="KW-1185">Reference proteome</keyword>
<feature type="repeat" description="ANK" evidence="6">
    <location>
        <begin position="164"/>
        <end position="196"/>
    </location>
</feature>
<dbReference type="CDD" id="cd05123">
    <property type="entry name" value="STKc_AGC"/>
    <property type="match status" value="1"/>
</dbReference>
<dbReference type="PROSITE" id="PS50011">
    <property type="entry name" value="PROTEIN_KINASE_DOM"/>
    <property type="match status" value="1"/>
</dbReference>
<feature type="repeat" description="ANK" evidence="6">
    <location>
        <begin position="129"/>
        <end position="161"/>
    </location>
</feature>
<accession>A0AAU9JHW6</accession>
<gene>
    <name evidence="9" type="ORF">BSTOLATCC_MIC36448</name>
</gene>
<dbReference type="PRINTS" id="PR01415">
    <property type="entry name" value="ANKYRIN"/>
</dbReference>
<keyword evidence="4" id="KW-0418">Kinase</keyword>
<evidence type="ECO:0000313" key="9">
    <source>
        <dbReference type="EMBL" id="CAG9324662.1"/>
    </source>
</evidence>
<dbReference type="Gene3D" id="3.30.200.20">
    <property type="entry name" value="Phosphorylase Kinase, domain 1"/>
    <property type="match status" value="1"/>
</dbReference>
<evidence type="ECO:0000256" key="5">
    <source>
        <dbReference type="ARBA" id="ARBA00022840"/>
    </source>
</evidence>
<comment type="caution">
    <text evidence="9">The sequence shown here is derived from an EMBL/GenBank/DDBJ whole genome shotgun (WGS) entry which is preliminary data.</text>
</comment>
<keyword evidence="3 7" id="KW-0547">Nucleotide-binding</keyword>
<dbReference type="Proteomes" id="UP001162131">
    <property type="component" value="Unassembled WGS sequence"/>
</dbReference>
<protein>
    <recommendedName>
        <fullName evidence="8">Protein kinase domain-containing protein</fullName>
    </recommendedName>
</protein>
<keyword evidence="6" id="KW-0040">ANK repeat</keyword>
<evidence type="ECO:0000259" key="8">
    <source>
        <dbReference type="PROSITE" id="PS50011"/>
    </source>
</evidence>
<dbReference type="PROSITE" id="PS50088">
    <property type="entry name" value="ANK_REPEAT"/>
    <property type="match status" value="3"/>
</dbReference>
<dbReference type="GO" id="GO:0005524">
    <property type="term" value="F:ATP binding"/>
    <property type="evidence" value="ECO:0007669"/>
    <property type="project" value="UniProtKB-UniRule"/>
</dbReference>
<dbReference type="PANTHER" id="PTHR24351">
    <property type="entry name" value="RIBOSOMAL PROTEIN S6 KINASE"/>
    <property type="match status" value="1"/>
</dbReference>
<keyword evidence="1" id="KW-0723">Serine/threonine-protein kinase</keyword>
<keyword evidence="5 7" id="KW-0067">ATP-binding</keyword>
<evidence type="ECO:0000256" key="7">
    <source>
        <dbReference type="PROSITE-ProRule" id="PRU10141"/>
    </source>
</evidence>
<feature type="domain" description="Protein kinase" evidence="8">
    <location>
        <begin position="302"/>
        <end position="558"/>
    </location>
</feature>
<dbReference type="GO" id="GO:0004674">
    <property type="term" value="F:protein serine/threonine kinase activity"/>
    <property type="evidence" value="ECO:0007669"/>
    <property type="project" value="UniProtKB-KW"/>
</dbReference>
<dbReference type="Gene3D" id="1.10.510.10">
    <property type="entry name" value="Transferase(Phosphotransferase) domain 1"/>
    <property type="match status" value="1"/>
</dbReference>